<comment type="caution">
    <text evidence="1">The sequence shown here is derived from an EMBL/GenBank/DDBJ whole genome shotgun (WGS) entry which is preliminary data.</text>
</comment>
<accession>A0A2M7IMT5</accession>
<evidence type="ECO:0000313" key="2">
    <source>
        <dbReference type="Proteomes" id="UP000230837"/>
    </source>
</evidence>
<proteinExistence type="predicted"/>
<name>A0A2M7IMT5_9BACT</name>
<sequence>MKKIDQIEFNKKSHNQTASKYESLHTEIFNSVEQARLYEKLKEVKSLIKNNSGQQFTALDIGCGSG</sequence>
<reference evidence="2" key="1">
    <citation type="submission" date="2017-09" db="EMBL/GenBank/DDBJ databases">
        <title>Depth-based differentiation of microbial function through sediment-hosted aquifers and enrichment of novel symbionts in the deep terrestrial subsurface.</title>
        <authorList>
            <person name="Probst A.J."/>
            <person name="Ladd B."/>
            <person name="Jarett J.K."/>
            <person name="Geller-Mcgrath D.E."/>
            <person name="Sieber C.M.K."/>
            <person name="Emerson J.B."/>
            <person name="Anantharaman K."/>
            <person name="Thomas B.C."/>
            <person name="Malmstrom R."/>
            <person name="Stieglmeier M."/>
            <person name="Klingl A."/>
            <person name="Woyke T."/>
            <person name="Ryan C.M."/>
            <person name="Banfield J.F."/>
        </authorList>
    </citation>
    <scope>NUCLEOTIDE SEQUENCE [LARGE SCALE GENOMIC DNA]</scope>
</reference>
<dbReference type="EMBL" id="PFHR01000206">
    <property type="protein sequence ID" value="PIW96639.1"/>
    <property type="molecule type" value="Genomic_DNA"/>
</dbReference>
<dbReference type="AlphaFoldDB" id="A0A2M7IMT5"/>
<gene>
    <name evidence="1" type="ORF">COZ82_03840</name>
</gene>
<feature type="non-terminal residue" evidence="1">
    <location>
        <position position="66"/>
    </location>
</feature>
<evidence type="ECO:0000313" key="1">
    <source>
        <dbReference type="EMBL" id="PIW96639.1"/>
    </source>
</evidence>
<organism evidence="1 2">
    <name type="scientific">Candidatus Kaiserbacteria bacterium CG_4_8_14_3_um_filter_38_9</name>
    <dbReference type="NCBI Taxonomy" id="1974599"/>
    <lineage>
        <taxon>Bacteria</taxon>
        <taxon>Candidatus Kaiseribacteriota</taxon>
    </lineage>
</organism>
<dbReference type="Proteomes" id="UP000230837">
    <property type="component" value="Unassembled WGS sequence"/>
</dbReference>
<protein>
    <submittedName>
        <fullName evidence="1">Uncharacterized protein</fullName>
    </submittedName>
</protein>